<keyword evidence="1" id="KW-0175">Coiled coil</keyword>
<accession>A0A1R2CNX1</accession>
<proteinExistence type="predicted"/>
<protein>
    <submittedName>
        <fullName evidence="2">Uncharacterized protein</fullName>
    </submittedName>
</protein>
<evidence type="ECO:0000256" key="1">
    <source>
        <dbReference type="SAM" id="Coils"/>
    </source>
</evidence>
<comment type="caution">
    <text evidence="2">The sequence shown here is derived from an EMBL/GenBank/DDBJ whole genome shotgun (WGS) entry which is preliminary data.</text>
</comment>
<dbReference type="OrthoDB" id="194112at2759"/>
<dbReference type="EMBL" id="MPUH01000097">
    <property type="protein sequence ID" value="OMJ90699.1"/>
    <property type="molecule type" value="Genomic_DNA"/>
</dbReference>
<gene>
    <name evidence="2" type="ORF">SteCoe_6873</name>
</gene>
<reference evidence="2 3" key="1">
    <citation type="submission" date="2016-11" db="EMBL/GenBank/DDBJ databases">
        <title>The macronuclear genome of Stentor coeruleus: a giant cell with tiny introns.</title>
        <authorList>
            <person name="Slabodnick M."/>
            <person name="Ruby J.G."/>
            <person name="Reiff S.B."/>
            <person name="Swart E.C."/>
            <person name="Gosai S."/>
            <person name="Prabakaran S."/>
            <person name="Witkowska E."/>
            <person name="Larue G.E."/>
            <person name="Fisher S."/>
            <person name="Freeman R.M."/>
            <person name="Gunawardena J."/>
            <person name="Chu W."/>
            <person name="Stover N.A."/>
            <person name="Gregory B.D."/>
            <person name="Nowacki M."/>
            <person name="Derisi J."/>
            <person name="Roy S.W."/>
            <person name="Marshall W.F."/>
            <person name="Sood P."/>
        </authorList>
    </citation>
    <scope>NUCLEOTIDE SEQUENCE [LARGE SCALE GENOMIC DNA]</scope>
    <source>
        <strain evidence="2">WM001</strain>
    </source>
</reference>
<feature type="coiled-coil region" evidence="1">
    <location>
        <begin position="77"/>
        <end position="671"/>
    </location>
</feature>
<evidence type="ECO:0000313" key="2">
    <source>
        <dbReference type="EMBL" id="OMJ90699.1"/>
    </source>
</evidence>
<organism evidence="2 3">
    <name type="scientific">Stentor coeruleus</name>
    <dbReference type="NCBI Taxonomy" id="5963"/>
    <lineage>
        <taxon>Eukaryota</taxon>
        <taxon>Sar</taxon>
        <taxon>Alveolata</taxon>
        <taxon>Ciliophora</taxon>
        <taxon>Postciliodesmatophora</taxon>
        <taxon>Heterotrichea</taxon>
        <taxon>Heterotrichida</taxon>
        <taxon>Stentoridae</taxon>
        <taxon>Stentor</taxon>
    </lineage>
</organism>
<dbReference type="SUPFAM" id="SSF57997">
    <property type="entry name" value="Tropomyosin"/>
    <property type="match status" value="1"/>
</dbReference>
<dbReference type="Proteomes" id="UP000187209">
    <property type="component" value="Unassembled WGS sequence"/>
</dbReference>
<name>A0A1R2CNX1_9CILI</name>
<evidence type="ECO:0000313" key="3">
    <source>
        <dbReference type="Proteomes" id="UP000187209"/>
    </source>
</evidence>
<dbReference type="AlphaFoldDB" id="A0A1R2CNX1"/>
<feature type="coiled-coil region" evidence="1">
    <location>
        <begin position="772"/>
        <end position="817"/>
    </location>
</feature>
<keyword evidence="3" id="KW-1185">Reference proteome</keyword>
<sequence>MEGDKTYEFDNTDDSIISDADLTSHLREKIRQQAGRLRSLEQYRFLCETKILELVPNHPIPIKKEHLGPTSQFTSNTAKLNHELSLAQDKIARLESQLSNKSIDQNEPKDYQILLEKYNDLLKDKNDLEESLRAEMQNCEEQKTYIEILKQKIDGKREDFDEMNSDYKNMNLPSSLKLKNDDKKENGRMKGMILDYENQIKRLQNALRGKDSENEVLIRERSELDSHLRQAAEALQIAEEEVAKLEEEKNQLFEYVGQNRDKEKELESELNDLTGYFEEMKKDFHETLTSLEVYKATQAKQETEIDIYKEELQKTSQIIKENQESYENLKKLITEKEGLVRILKEEKTNAEIRIEKLQSNVEALSESLKETQMDASRLQDDLDSISKNDIQKSENINKLKNENTSLSQENLIQKEKLGIIQKDLELEKKSRAELERIRENDMKTLQELKTKVLDLQTKCEILEGIKRNRSDNDVNRKNDIIKITQLEEELEYIQSTAREIQQRENLQSQALNEAKAVNAKLNENIEELCIENETLRVEMMKKTKDLELYLSKFSHLNEFLQTIEADKIEIEESLKIERNNVKILKDQAQNEKQRNEELAKSALESVKTREKLEKNLQEKEEELKNLKIQAKAVENELEEEKSVKNKGNSEIRDLYNKIQLQEYDIDKLNTEIANCCKMISAFCGKFTISYNDYRSCVSAKYKDFLDKWKEGTGSNIICISNWVNWTIEELESLSRNFFNSNKQLKNVTGEFQKIQIRCEEASSGEMVYKQHALKLKNELDELYQKNEILLEKSEDEINNLRYEVNNLKKEVVSLSNDKFSLTEALNKTTNDYQSFKYSNELSRKIPRVPDYVNTEKRVYSKEIMLEQVRKNLGITEIPKTSIDALRNKNDYEGDNESIREKIRKNIICIQDHSANTCPYLHISEKNISSKSKSQFS</sequence>